<evidence type="ECO:0000313" key="3">
    <source>
        <dbReference type="Proteomes" id="UP001161017"/>
    </source>
</evidence>
<dbReference type="Proteomes" id="UP001161017">
    <property type="component" value="Unassembled WGS sequence"/>
</dbReference>
<reference evidence="2" key="1">
    <citation type="journal article" date="2023" name="Genome Biol. Evol.">
        <title>First Whole Genome Sequence and Flow Cytometry Genome Size Data for the Lichen-Forming Fungus Ramalina farinacea (Ascomycota).</title>
        <authorList>
            <person name="Llewellyn T."/>
            <person name="Mian S."/>
            <person name="Hill R."/>
            <person name="Leitch I.J."/>
            <person name="Gaya E."/>
        </authorList>
    </citation>
    <scope>NUCLEOTIDE SEQUENCE</scope>
    <source>
        <strain evidence="2">LIQ254RAFAR</strain>
    </source>
</reference>
<protein>
    <recommendedName>
        <fullName evidence="4">CsbD-like domain-containing protein</fullName>
    </recommendedName>
</protein>
<gene>
    <name evidence="2" type="ORF">OHK93_007863</name>
</gene>
<evidence type="ECO:0000256" key="1">
    <source>
        <dbReference type="SAM" id="MobiDB-lite"/>
    </source>
</evidence>
<dbReference type="AlphaFoldDB" id="A0AA43QPQ0"/>
<evidence type="ECO:0008006" key="4">
    <source>
        <dbReference type="Google" id="ProtNLM"/>
    </source>
</evidence>
<comment type="caution">
    <text evidence="2">The sequence shown here is derived from an EMBL/GenBank/DDBJ whole genome shotgun (WGS) entry which is preliminary data.</text>
</comment>
<proteinExistence type="predicted"/>
<dbReference type="PANTHER" id="PTHR40460">
    <property type="entry name" value="CHROMOSOME 1, WHOLE GENOME SHOTGUN SEQUENCE"/>
    <property type="match status" value="1"/>
</dbReference>
<feature type="compositionally biased region" description="Basic and acidic residues" evidence="1">
    <location>
        <begin position="145"/>
        <end position="175"/>
    </location>
</feature>
<feature type="region of interest" description="Disordered" evidence="1">
    <location>
        <begin position="22"/>
        <end position="90"/>
    </location>
</feature>
<feature type="compositionally biased region" description="Basic and acidic residues" evidence="1">
    <location>
        <begin position="35"/>
        <end position="50"/>
    </location>
</feature>
<feature type="compositionally biased region" description="Polar residues" evidence="1">
    <location>
        <begin position="23"/>
        <end position="34"/>
    </location>
</feature>
<name>A0AA43QPQ0_9LECA</name>
<evidence type="ECO:0000313" key="2">
    <source>
        <dbReference type="EMBL" id="MDI1488588.1"/>
    </source>
</evidence>
<dbReference type="PANTHER" id="PTHR40460:SF1">
    <property type="entry name" value="CSBD-LIKE DOMAIN-CONTAINING PROTEIN"/>
    <property type="match status" value="1"/>
</dbReference>
<accession>A0AA43QPQ0</accession>
<organism evidence="2 3">
    <name type="scientific">Ramalina farinacea</name>
    <dbReference type="NCBI Taxonomy" id="258253"/>
    <lineage>
        <taxon>Eukaryota</taxon>
        <taxon>Fungi</taxon>
        <taxon>Dikarya</taxon>
        <taxon>Ascomycota</taxon>
        <taxon>Pezizomycotina</taxon>
        <taxon>Lecanoromycetes</taxon>
        <taxon>OSLEUM clade</taxon>
        <taxon>Lecanoromycetidae</taxon>
        <taxon>Lecanorales</taxon>
        <taxon>Lecanorineae</taxon>
        <taxon>Ramalinaceae</taxon>
        <taxon>Ramalina</taxon>
    </lineage>
</organism>
<dbReference type="EMBL" id="JAPUFD010000007">
    <property type="protein sequence ID" value="MDI1488588.1"/>
    <property type="molecule type" value="Genomic_DNA"/>
</dbReference>
<keyword evidence="3" id="KW-1185">Reference proteome</keyword>
<feature type="region of interest" description="Disordered" evidence="1">
    <location>
        <begin position="104"/>
        <end position="175"/>
    </location>
</feature>
<sequence length="175" mass="18127">MTDNNSSTLKGYADSAVGAAQSAMGSLTGNTSDQAKGDLKKDKATAEQEASHTVGKIGPYAVSGSGGLAQDDPRRQEGSWNQTVGSGKEMVGNALGLEGMKKEGQEQNAAGKGMEAEGQLSDFGSGIKDRAQGALGGIGAGITGNREDQERYQRMHDDGKTAQRSAEMDIQKQNS</sequence>